<gene>
    <name evidence="1" type="ORF">DF947_01455</name>
</gene>
<dbReference type="AlphaFoldDB" id="A0A317F256"/>
<proteinExistence type="predicted"/>
<sequence length="336" mass="38749">MENIASVSNALDNFELSTDYRVKNYVKNFNSHVDFLIETTSEINKASIAKDKKFTFTDAIYWQCEASILENLDDVTDSEVLGKLDDLEDKLYSKLISSLGKFYRNGDRSWIDKMLDMTIQNTLLGLKFEYFSASNRYRNPWTEATDILLDNRLIYTFSDDVDHLKDLGLKISDKDSNEIARKLVGVAGKGNKKDFATGYFRDLTALRNMLYNFLESIADNSAKAIKKELIVKEIRDMGVKPEQLTDNNIQSWLIDPLKQTNRIGSNKDGYFVINTGSDLIASYNSHFENFKGFYRTLERHKRLAEKFDVPIEKLDRHHKFVGDQNLNAEDPEDSLF</sequence>
<dbReference type="OrthoDB" id="9830751at2"/>
<comment type="caution">
    <text evidence="1">The sequence shown here is derived from an EMBL/GenBank/DDBJ whole genome shotgun (WGS) entry which is preliminary data.</text>
</comment>
<dbReference type="Proteomes" id="UP000245391">
    <property type="component" value="Unassembled WGS sequence"/>
</dbReference>
<evidence type="ECO:0000313" key="1">
    <source>
        <dbReference type="EMBL" id="PWS33320.1"/>
    </source>
</evidence>
<keyword evidence="2" id="KW-1185">Reference proteome</keyword>
<accession>A0A317F256</accession>
<name>A0A317F256_9SPHI</name>
<reference evidence="2" key="1">
    <citation type="submission" date="2018-05" db="EMBL/GenBank/DDBJ databases">
        <title>Pedobacter paludis sp. nov., isolated from wetland soil.</title>
        <authorList>
            <person name="Zhang Y."/>
        </authorList>
    </citation>
    <scope>NUCLEOTIDE SEQUENCE [LARGE SCALE GENOMIC DNA]</scope>
    <source>
        <strain evidence="2">R-8</strain>
    </source>
</reference>
<organism evidence="1 2">
    <name type="scientific">Pedobacter paludis</name>
    <dbReference type="NCBI Taxonomy" id="2203212"/>
    <lineage>
        <taxon>Bacteria</taxon>
        <taxon>Pseudomonadati</taxon>
        <taxon>Bacteroidota</taxon>
        <taxon>Sphingobacteriia</taxon>
        <taxon>Sphingobacteriales</taxon>
        <taxon>Sphingobacteriaceae</taxon>
        <taxon>Pedobacter</taxon>
    </lineage>
</organism>
<dbReference type="EMBL" id="QGNY01000001">
    <property type="protein sequence ID" value="PWS33320.1"/>
    <property type="molecule type" value="Genomic_DNA"/>
</dbReference>
<evidence type="ECO:0000313" key="2">
    <source>
        <dbReference type="Proteomes" id="UP000245391"/>
    </source>
</evidence>
<dbReference type="RefSeq" id="WP_109927907.1">
    <property type="nucleotide sequence ID" value="NZ_QGNY01000001.1"/>
</dbReference>
<protein>
    <submittedName>
        <fullName evidence="1">Uncharacterized protein</fullName>
    </submittedName>
</protein>